<dbReference type="PATRIC" id="fig|523841.21.peg.394"/>
<dbReference type="Proteomes" id="UP000011603">
    <property type="component" value="Unassembled WGS sequence"/>
</dbReference>
<dbReference type="KEGG" id="hme:HFX_1705"/>
<evidence type="ECO:0000256" key="2">
    <source>
        <dbReference type="ARBA" id="ARBA00035108"/>
    </source>
</evidence>
<accession>M0J9K1</accession>
<dbReference type="PANTHER" id="PTHR36852">
    <property type="entry name" value="PROTEIN GVPL 2"/>
    <property type="match status" value="1"/>
</dbReference>
<evidence type="ECO:0000256" key="1">
    <source>
        <dbReference type="ARBA" id="ARBA00022987"/>
    </source>
</evidence>
<evidence type="ECO:0000313" key="8">
    <source>
        <dbReference type="Proteomes" id="UP000011603"/>
    </source>
</evidence>
<sequence length="322" mass="36383">MTEQSSGSATEQATEQETAKQETGRKNEQPEERTVTDGRYLYCLINTTTAESETGSEQESKAGSEQESKAGSEQESEQATVDWSTTGVDDNTVYVIEGESVGAVVHDCERIYDTESPEQVKQWVLRHQHVVDAASDVFGTPLPMRFNTILEGGDTSVTQWLHENHDTVREELTSFAGTWEYRIHLFWEPSTFEAQIEDEDDQLQELQQRQEEAGSGKSFLLKKQYDKRLRERKQNRRAELTTTLQETVRPVVRELLKQGSGSQLAEDTTPTKKEQVTRLAVLADEENETVLGDRLDEIVEQDGVSIKFTGPWPPYTFAPDLG</sequence>
<dbReference type="EMBL" id="CP007551">
    <property type="protein sequence ID" value="AHZ21239.1"/>
    <property type="molecule type" value="Genomic_DNA"/>
</dbReference>
<feature type="compositionally biased region" description="Polar residues" evidence="4">
    <location>
        <begin position="73"/>
        <end position="85"/>
    </location>
</feature>
<dbReference type="GO" id="GO:0031411">
    <property type="term" value="C:gas vesicle"/>
    <property type="evidence" value="ECO:0007669"/>
    <property type="project" value="UniProtKB-SubCell"/>
</dbReference>
<feature type="compositionally biased region" description="Basic and acidic residues" evidence="4">
    <location>
        <begin position="58"/>
        <end position="72"/>
    </location>
</feature>
<comment type="subcellular location">
    <subcellularLocation>
        <location evidence="2">Gas vesicle</location>
    </subcellularLocation>
</comment>
<keyword evidence="8" id="KW-1185">Reference proteome</keyword>
<feature type="compositionally biased region" description="Basic and acidic residues" evidence="4">
    <location>
        <begin position="17"/>
        <end position="36"/>
    </location>
</feature>
<dbReference type="GeneID" id="40157060"/>
<evidence type="ECO:0000313" key="6">
    <source>
        <dbReference type="EMBL" id="EMA04400.1"/>
    </source>
</evidence>
<comment type="similarity">
    <text evidence="3">Belongs to the gas vesicle GvpF/GvpL family.</text>
</comment>
<gene>
    <name evidence="5" type="ORF">BM92_00585</name>
    <name evidence="6" type="ORF">C439_01957</name>
    <name evidence="7" type="ORF">E6P09_11545</name>
</gene>
<feature type="compositionally biased region" description="Polar residues" evidence="4">
    <location>
        <begin position="45"/>
        <end position="57"/>
    </location>
</feature>
<proteinExistence type="inferred from homology"/>
<dbReference type="PANTHER" id="PTHR36852:SF1">
    <property type="entry name" value="PROTEIN GVPL 2"/>
    <property type="match status" value="1"/>
</dbReference>
<dbReference type="AlphaFoldDB" id="M0J9K1"/>
<reference evidence="7 10" key="3">
    <citation type="submission" date="2019-04" db="EMBL/GenBank/DDBJ databases">
        <title>Methylomes of two halophilic Archaea, Haloarcula marismortui and Haloferax mediterranei.</title>
        <authorList>
            <person name="DasSarma S."/>
            <person name="DasSarma P."/>
            <person name="DasSarma S."/>
            <person name="Fomenkov A."/>
            <person name="Vincze T."/>
            <person name="Anton B.P."/>
            <person name="Roberts R.J."/>
        </authorList>
    </citation>
    <scope>NUCLEOTIDE SEQUENCE [LARGE SCALE GENOMIC DNA]</scope>
    <source>
        <strain evidence="7">ATCC 33500</strain>
        <strain evidence="10">ATCC 33500 / DSM 1411 / JCM 8866 / NBRC 14739 / NCIMB 2177 / R-4</strain>
    </source>
</reference>
<dbReference type="InterPro" id="IPR054796">
    <property type="entry name" value="Gas_vesic_GvpL"/>
</dbReference>
<protein>
    <submittedName>
        <fullName evidence="5 6">Protein gvpL</fullName>
    </submittedName>
    <submittedName>
        <fullName evidence="7">GvpL/GvpF family gas vesicle protein</fullName>
    </submittedName>
</protein>
<evidence type="ECO:0000256" key="4">
    <source>
        <dbReference type="SAM" id="MobiDB-lite"/>
    </source>
</evidence>
<name>M0J9K1_HALMT</name>
<reference evidence="6 8" key="1">
    <citation type="journal article" date="2014" name="PLoS Genet.">
        <title>Phylogenetically driven sequencing of extremely halophilic archaea reveals strategies for static and dynamic osmo-response.</title>
        <authorList>
            <person name="Becker E.A."/>
            <person name="Seitzer P.M."/>
            <person name="Tritt A."/>
            <person name="Larsen D."/>
            <person name="Krusor M."/>
            <person name="Yao A.I."/>
            <person name="Wu D."/>
            <person name="Madern D."/>
            <person name="Eisen J.A."/>
            <person name="Darling A.E."/>
            <person name="Facciotti M.T."/>
        </authorList>
    </citation>
    <scope>NUCLEOTIDE SEQUENCE [LARGE SCALE GENOMIC DNA]</scope>
    <source>
        <strain evidence="6">ATCC 33500</strain>
        <strain evidence="8">ATCC 33500 / DSM 1411 / JCM 8866 / NBRC 14739 / NCIMB 2177 / R-4</strain>
    </source>
</reference>
<dbReference type="InterPro" id="IPR009430">
    <property type="entry name" value="GvpL/GvpF"/>
</dbReference>
<reference evidence="5 9" key="2">
    <citation type="submission" date="2014-04" db="EMBL/GenBank/DDBJ databases">
        <title>Transcriptional profiles of Haloferax mediterranei on the basis of nitrogen availability.</title>
        <authorList>
            <person name="Bautista V."/>
        </authorList>
    </citation>
    <scope>NUCLEOTIDE SEQUENCE [LARGE SCALE GENOMIC DNA]</scope>
    <source>
        <strain evidence="5">ATCC 33500</strain>
        <strain evidence="9">ATCC 33500 / DSM 1411 / JCM 8866 / NBRC 14739 / NCIMB 2177 / R-4</strain>
    </source>
</reference>
<keyword evidence="1" id="KW-0304">Gas vesicle</keyword>
<dbReference type="NCBIfam" id="NF045778">
    <property type="entry name" value="gas_vesic_GvpL"/>
    <property type="match status" value="1"/>
</dbReference>
<evidence type="ECO:0000313" key="5">
    <source>
        <dbReference type="EMBL" id="AHZ21239.1"/>
    </source>
</evidence>
<dbReference type="Proteomes" id="UP000027075">
    <property type="component" value="Chromosome"/>
</dbReference>
<evidence type="ECO:0000313" key="7">
    <source>
        <dbReference type="EMBL" id="QCQ75873.1"/>
    </source>
</evidence>
<evidence type="ECO:0000256" key="3">
    <source>
        <dbReference type="ARBA" id="ARBA00035643"/>
    </source>
</evidence>
<dbReference type="Pfam" id="PF06386">
    <property type="entry name" value="GvpL_GvpF"/>
    <property type="match status" value="1"/>
</dbReference>
<dbReference type="SMR" id="M0J9K1"/>
<dbReference type="Proteomes" id="UP000299011">
    <property type="component" value="Chromosome"/>
</dbReference>
<evidence type="ECO:0000313" key="9">
    <source>
        <dbReference type="Proteomes" id="UP000027075"/>
    </source>
</evidence>
<dbReference type="OrthoDB" id="350702at2157"/>
<dbReference type="GO" id="GO:0031412">
    <property type="term" value="P:gas vesicle organization"/>
    <property type="evidence" value="ECO:0007669"/>
    <property type="project" value="InterPro"/>
</dbReference>
<dbReference type="EMBL" id="CP039139">
    <property type="protein sequence ID" value="QCQ75873.1"/>
    <property type="molecule type" value="Genomic_DNA"/>
</dbReference>
<evidence type="ECO:0000313" key="10">
    <source>
        <dbReference type="Proteomes" id="UP000299011"/>
    </source>
</evidence>
<dbReference type="RefSeq" id="WP_004056697.1">
    <property type="nucleotide sequence ID" value="NC_017941.2"/>
</dbReference>
<dbReference type="EMBL" id="AOLO01000002">
    <property type="protein sequence ID" value="EMA04400.1"/>
    <property type="molecule type" value="Genomic_DNA"/>
</dbReference>
<organism evidence="6 8">
    <name type="scientific">Haloferax mediterranei (strain ATCC 33500 / DSM 1411 / JCM 8866 / NBRC 14739 / NCIMB 2177 / R-4)</name>
    <name type="common">Halobacterium mediterranei</name>
    <dbReference type="NCBI Taxonomy" id="523841"/>
    <lineage>
        <taxon>Archaea</taxon>
        <taxon>Methanobacteriati</taxon>
        <taxon>Methanobacteriota</taxon>
        <taxon>Stenosarchaea group</taxon>
        <taxon>Halobacteria</taxon>
        <taxon>Halobacteriales</taxon>
        <taxon>Haloferacaceae</taxon>
        <taxon>Haloferax</taxon>
    </lineage>
</organism>
<feature type="region of interest" description="Disordered" evidence="4">
    <location>
        <begin position="1"/>
        <end position="85"/>
    </location>
</feature>